<evidence type="ECO:0000259" key="2">
    <source>
        <dbReference type="PROSITE" id="PS50878"/>
    </source>
</evidence>
<feature type="domain" description="Reverse transcriptase" evidence="2">
    <location>
        <begin position="122"/>
        <end position="432"/>
    </location>
</feature>
<evidence type="ECO:0000313" key="3">
    <source>
        <dbReference type="EMBL" id="NHM01686.1"/>
    </source>
</evidence>
<gene>
    <name evidence="3" type="ORF">G4D72_06135</name>
</gene>
<comment type="similarity">
    <text evidence="1">Belongs to the bacterial reverse transcriptase family.</text>
</comment>
<protein>
    <recommendedName>
        <fullName evidence="2">Reverse transcriptase domain-containing protein</fullName>
    </recommendedName>
</protein>
<evidence type="ECO:0000256" key="1">
    <source>
        <dbReference type="ARBA" id="ARBA00034120"/>
    </source>
</evidence>
<proteinExistence type="inferred from homology"/>
<sequence>MGNLSDYFNEEEIVKLLCGYRSKYSHKRHKLHMMRDISLHKNTNKIEVKGTNPEFEILQNIFPSRRNWVSLNEYERKKYNDSIKRASARLFKTYKFYKKKNIPLDESADWYKNLIDFVSSLIERFNDTGNYKMGSPKIFGILKKADSVKCEYRPIALYELVDRIISSLTARYLTDFFDPYFLNCSFAFRSTKRDIKYTHHKSIEEIINYRKQNKDIWVSECDIQKFFDAVNQNHIYNVFLEHVEKIKQSHNREIDNRAILIFKTFLSSFAFNKDVFPKNDDSDWWAENNLKDGFFKWIEKSLIEEYGEKYLENRIGVPQGNAISCFISNLLLHNVDENVLKFDDGVFYVRFCDDMILMHKNKDTCKEALEVYKNTLKENFLSYHTPTECNNYLDKTSNKKFWKSKSKEPYLWDNPKEDSSAIPWLSFVGYQIKYNSEIRVRKQSIKKEKKKIVKEVENVLTAIAVKQGNVNETSRKSKNQIIFSTQNRLNSMSVGRIELHNYKTSKQGLCWTNGFEMIKENKNKYICKQLKELDSYREKQIWRLSRQIDELRKESHKPDPEVNDEMFFGSPFSYYNYLNKHEILD</sequence>
<accession>A0ABX0I3C7</accession>
<dbReference type="PROSITE" id="PS50878">
    <property type="entry name" value="RT_POL"/>
    <property type="match status" value="1"/>
</dbReference>
<dbReference type="PANTHER" id="PTHR34047">
    <property type="entry name" value="NUCLEAR INTRON MATURASE 1, MITOCHONDRIAL-RELATED"/>
    <property type="match status" value="1"/>
</dbReference>
<dbReference type="InterPro" id="IPR000477">
    <property type="entry name" value="RT_dom"/>
</dbReference>
<dbReference type="PANTHER" id="PTHR34047:SF8">
    <property type="entry name" value="PROTEIN YKFC"/>
    <property type="match status" value="1"/>
</dbReference>
<keyword evidence="4" id="KW-1185">Reference proteome</keyword>
<comment type="caution">
    <text evidence="3">The sequence shown here is derived from an EMBL/GenBank/DDBJ whole genome shotgun (WGS) entry which is preliminary data.</text>
</comment>
<dbReference type="Pfam" id="PF00078">
    <property type="entry name" value="RVT_1"/>
    <property type="match status" value="1"/>
</dbReference>
<dbReference type="Proteomes" id="UP000800984">
    <property type="component" value="Unassembled WGS sequence"/>
</dbReference>
<evidence type="ECO:0000313" key="4">
    <source>
        <dbReference type="Proteomes" id="UP000800984"/>
    </source>
</evidence>
<dbReference type="RefSeq" id="WP_166076777.1">
    <property type="nucleotide sequence ID" value="NZ_JAAJBT010000003.1"/>
</dbReference>
<dbReference type="SUPFAM" id="SSF56672">
    <property type="entry name" value="DNA/RNA polymerases"/>
    <property type="match status" value="1"/>
</dbReference>
<dbReference type="EMBL" id="JAAJBT010000003">
    <property type="protein sequence ID" value="NHM01686.1"/>
    <property type="molecule type" value="Genomic_DNA"/>
</dbReference>
<dbReference type="InterPro" id="IPR051083">
    <property type="entry name" value="GrpII_Intron_Splice-Mob/Def"/>
</dbReference>
<organism evidence="3 4">
    <name type="scientific">Flavobacterium difficile</name>
    <dbReference type="NCBI Taxonomy" id="2709659"/>
    <lineage>
        <taxon>Bacteria</taxon>
        <taxon>Pseudomonadati</taxon>
        <taxon>Bacteroidota</taxon>
        <taxon>Flavobacteriia</taxon>
        <taxon>Flavobacteriales</taxon>
        <taxon>Flavobacteriaceae</taxon>
        <taxon>Flavobacterium</taxon>
    </lineage>
</organism>
<dbReference type="InterPro" id="IPR043502">
    <property type="entry name" value="DNA/RNA_pol_sf"/>
</dbReference>
<name>A0ABX0I3C7_9FLAO</name>
<reference evidence="3 4" key="1">
    <citation type="submission" date="2020-02" db="EMBL/GenBank/DDBJ databases">
        <authorList>
            <person name="Chen W.-M."/>
        </authorList>
    </citation>
    <scope>NUCLEOTIDE SEQUENCE [LARGE SCALE GENOMIC DNA]</scope>
    <source>
        <strain evidence="3 4">KDG-16</strain>
    </source>
</reference>